<dbReference type="AlphaFoldDB" id="A0A9X2FGA5"/>
<dbReference type="RefSeq" id="WP_253358712.1">
    <property type="nucleotide sequence ID" value="NZ_JAIULA010000001.1"/>
</dbReference>
<gene>
    <name evidence="1" type="ORF">LB941_01030</name>
</gene>
<evidence type="ECO:0000313" key="1">
    <source>
        <dbReference type="EMBL" id="MCP0885917.1"/>
    </source>
</evidence>
<reference evidence="1 2" key="1">
    <citation type="journal article" date="2023" name="Int. J. Syst. Evol. Microbiol.">
        <title>Ligilactobacillus ubinensis sp. nov., a novel species isolated from the wild ferment of a durian fruit (Durio zibethinus).</title>
        <authorList>
            <person name="Heng Y.C."/>
            <person name="Menon N."/>
            <person name="Chen B."/>
            <person name="Loo B.Z.L."/>
            <person name="Wong G.W.J."/>
            <person name="Lim A.C.H."/>
            <person name="Silvaraju S."/>
            <person name="Kittelmann S."/>
        </authorList>
    </citation>
    <scope>NUCLEOTIDE SEQUENCE [LARGE SCALE GENOMIC DNA]</scope>
    <source>
        <strain evidence="1 2">WILCCON 0076</strain>
    </source>
</reference>
<dbReference type="EMBL" id="JAIULA010000001">
    <property type="protein sequence ID" value="MCP0885917.1"/>
    <property type="molecule type" value="Genomic_DNA"/>
</dbReference>
<name>A0A9X2FGA5_9LACO</name>
<organism evidence="1 2">
    <name type="scientific">Ligilactobacillus ubinensis</name>
    <dbReference type="NCBI Taxonomy" id="2876789"/>
    <lineage>
        <taxon>Bacteria</taxon>
        <taxon>Bacillati</taxon>
        <taxon>Bacillota</taxon>
        <taxon>Bacilli</taxon>
        <taxon>Lactobacillales</taxon>
        <taxon>Lactobacillaceae</taxon>
        <taxon>Ligilactobacillus</taxon>
    </lineage>
</organism>
<evidence type="ECO:0000313" key="2">
    <source>
        <dbReference type="Proteomes" id="UP001139006"/>
    </source>
</evidence>
<proteinExistence type="predicted"/>
<dbReference type="Proteomes" id="UP001139006">
    <property type="component" value="Unassembled WGS sequence"/>
</dbReference>
<protein>
    <submittedName>
        <fullName evidence="1">Uncharacterized protein</fullName>
    </submittedName>
</protein>
<sequence>MRLADFYTGIKTQLKNDGINVIFRQPTTSDTLPLVQVGVHTDLDQSTKFGSELNQIEQQIDVWTENVSVIEFEEYVRQVKLSLSKCVRWDSLTVQTMIDESIGRDLRRALFLMTITI</sequence>
<keyword evidence="2" id="KW-1185">Reference proteome</keyword>
<accession>A0A9X2FGA5</accession>
<comment type="caution">
    <text evidence="1">The sequence shown here is derived from an EMBL/GenBank/DDBJ whole genome shotgun (WGS) entry which is preliminary data.</text>
</comment>